<keyword evidence="1" id="KW-0813">Transport</keyword>
<evidence type="ECO:0000256" key="1">
    <source>
        <dbReference type="ARBA" id="ARBA00022448"/>
    </source>
</evidence>
<accession>A0A4Q1AWI8</accession>
<dbReference type="PANTHER" id="PTHR43023:SF3">
    <property type="entry name" value="PROTEIN TRIGALACTOSYLDIACYLGLYCEROL 3, CHLOROPLASTIC"/>
    <property type="match status" value="1"/>
</dbReference>
<evidence type="ECO:0000259" key="4">
    <source>
        <dbReference type="PROSITE" id="PS50893"/>
    </source>
</evidence>
<dbReference type="SUPFAM" id="SSF52540">
    <property type="entry name" value="P-loop containing nucleoside triphosphate hydrolases"/>
    <property type="match status" value="1"/>
</dbReference>
<dbReference type="InterPro" id="IPR003439">
    <property type="entry name" value="ABC_transporter-like_ATP-bd"/>
</dbReference>
<dbReference type="GO" id="GO:0005524">
    <property type="term" value="F:ATP binding"/>
    <property type="evidence" value="ECO:0007669"/>
    <property type="project" value="UniProtKB-KW"/>
</dbReference>
<sequence length="248" mass="27830">MIKVKNLSTSFNDKMVHDNISLEINKGEIYGILGGSGSGKTTLLRQIIMLDKIQKGEITILEQNINKLKIKQREFIKRNWGVLFQFGALFSSLNVVENVGIMLKEYTKLPKDLINDIAYTKLKMVGLDLKVGKLYPEELSGGMKKRVALARALALDPQILFLDEPTSGLDPASAKAFDDLILDLREMLDLTVVIITHELNTIRNVLDRFSIISNTKIAFSGTYEEALNLNNDTINKFLKLSKDKTLGK</sequence>
<reference evidence="5 6" key="1">
    <citation type="submission" date="2017-09" db="EMBL/GenBank/DDBJ databases">
        <title>Genomics of the genus Arcobacter.</title>
        <authorList>
            <person name="Perez-Cataluna A."/>
            <person name="Figueras M.J."/>
            <person name="Salas-Masso N."/>
        </authorList>
    </citation>
    <scope>NUCLEOTIDE SEQUENCE [LARGE SCALE GENOMIC DNA]</scope>
    <source>
        <strain evidence="5 6">F156-34</strain>
    </source>
</reference>
<gene>
    <name evidence="5" type="ORF">CP965_03015</name>
</gene>
<protein>
    <submittedName>
        <fullName evidence="5">Sulfate ABC transporter ATP-binding protein</fullName>
    </submittedName>
</protein>
<keyword evidence="2" id="KW-0547">Nucleotide-binding</keyword>
<dbReference type="PROSITE" id="PS50893">
    <property type="entry name" value="ABC_TRANSPORTER_2"/>
    <property type="match status" value="1"/>
</dbReference>
<name>A0A4Q1AWI8_9BACT</name>
<dbReference type="PROSITE" id="PS00211">
    <property type="entry name" value="ABC_TRANSPORTER_1"/>
    <property type="match status" value="1"/>
</dbReference>
<dbReference type="AlphaFoldDB" id="A0A4Q1AWI8"/>
<evidence type="ECO:0000256" key="3">
    <source>
        <dbReference type="ARBA" id="ARBA00022840"/>
    </source>
</evidence>
<proteinExistence type="predicted"/>
<dbReference type="InterPro" id="IPR027417">
    <property type="entry name" value="P-loop_NTPase"/>
</dbReference>
<dbReference type="Proteomes" id="UP000289718">
    <property type="component" value="Unassembled WGS sequence"/>
</dbReference>
<keyword evidence="6" id="KW-1185">Reference proteome</keyword>
<dbReference type="InterPro" id="IPR003593">
    <property type="entry name" value="AAA+_ATPase"/>
</dbReference>
<dbReference type="SMART" id="SM00382">
    <property type="entry name" value="AAA"/>
    <property type="match status" value="1"/>
</dbReference>
<dbReference type="GO" id="GO:0016887">
    <property type="term" value="F:ATP hydrolysis activity"/>
    <property type="evidence" value="ECO:0007669"/>
    <property type="project" value="InterPro"/>
</dbReference>
<dbReference type="PANTHER" id="PTHR43023">
    <property type="entry name" value="PROTEIN TRIGALACTOSYLDIACYLGLYCEROL 3, CHLOROPLASTIC"/>
    <property type="match status" value="1"/>
</dbReference>
<dbReference type="InterPro" id="IPR017871">
    <property type="entry name" value="ABC_transporter-like_CS"/>
</dbReference>
<dbReference type="RefSeq" id="WP_129060574.1">
    <property type="nucleotide sequence ID" value="NZ_NXIE01000001.1"/>
</dbReference>
<comment type="caution">
    <text evidence="5">The sequence shown here is derived from an EMBL/GenBank/DDBJ whole genome shotgun (WGS) entry which is preliminary data.</text>
</comment>
<evidence type="ECO:0000313" key="6">
    <source>
        <dbReference type="Proteomes" id="UP000289718"/>
    </source>
</evidence>
<dbReference type="Gene3D" id="3.40.50.300">
    <property type="entry name" value="P-loop containing nucleotide triphosphate hydrolases"/>
    <property type="match status" value="1"/>
</dbReference>
<feature type="domain" description="ABC transporter" evidence="4">
    <location>
        <begin position="2"/>
        <end position="239"/>
    </location>
</feature>
<keyword evidence="3 5" id="KW-0067">ATP-binding</keyword>
<organism evidence="5 6">
    <name type="scientific">Halarcobacter mediterraneus</name>
    <dbReference type="NCBI Taxonomy" id="2023153"/>
    <lineage>
        <taxon>Bacteria</taxon>
        <taxon>Pseudomonadati</taxon>
        <taxon>Campylobacterota</taxon>
        <taxon>Epsilonproteobacteria</taxon>
        <taxon>Campylobacterales</taxon>
        <taxon>Arcobacteraceae</taxon>
        <taxon>Halarcobacter</taxon>
    </lineage>
</organism>
<evidence type="ECO:0000256" key="2">
    <source>
        <dbReference type="ARBA" id="ARBA00022741"/>
    </source>
</evidence>
<dbReference type="Pfam" id="PF00005">
    <property type="entry name" value="ABC_tran"/>
    <property type="match status" value="1"/>
</dbReference>
<evidence type="ECO:0000313" key="5">
    <source>
        <dbReference type="EMBL" id="RXK14435.1"/>
    </source>
</evidence>
<dbReference type="EMBL" id="NXIE01000001">
    <property type="protein sequence ID" value="RXK14435.1"/>
    <property type="molecule type" value="Genomic_DNA"/>
</dbReference>
<dbReference type="OrthoDB" id="9809450at2"/>